<dbReference type="InterPro" id="IPR051199">
    <property type="entry name" value="LPS_LOS_Heptosyltrfase"/>
</dbReference>
<dbReference type="Gene3D" id="3.40.50.2000">
    <property type="entry name" value="Glycogen Phosphorylase B"/>
    <property type="match status" value="2"/>
</dbReference>
<evidence type="ECO:0000313" key="3">
    <source>
        <dbReference type="EMBL" id="RXG28746.1"/>
    </source>
</evidence>
<evidence type="ECO:0000313" key="6">
    <source>
        <dbReference type="Proteomes" id="UP000290037"/>
    </source>
</evidence>
<dbReference type="EMBL" id="FQXT01000001">
    <property type="protein sequence ID" value="SHH46692.1"/>
    <property type="molecule type" value="Genomic_DNA"/>
</dbReference>
<dbReference type="PANTHER" id="PTHR30160:SF7">
    <property type="entry name" value="ADP-HEPTOSE--LPS HEPTOSYLTRANSFERASE 2"/>
    <property type="match status" value="1"/>
</dbReference>
<dbReference type="GO" id="GO:0008713">
    <property type="term" value="F:ADP-heptose-lipopolysaccharide heptosyltransferase activity"/>
    <property type="evidence" value="ECO:0007669"/>
    <property type="project" value="TreeGrafter"/>
</dbReference>
<organism evidence="4 5">
    <name type="scientific">Leeuwenhoekiella palythoae</name>
    <dbReference type="NCBI Taxonomy" id="573501"/>
    <lineage>
        <taxon>Bacteria</taxon>
        <taxon>Pseudomonadati</taxon>
        <taxon>Bacteroidota</taxon>
        <taxon>Flavobacteriia</taxon>
        <taxon>Flavobacteriales</taxon>
        <taxon>Flavobacteriaceae</taxon>
        <taxon>Leeuwenhoekiella</taxon>
    </lineage>
</organism>
<dbReference type="STRING" id="573501.SAMN04487999_0267"/>
<evidence type="ECO:0000313" key="4">
    <source>
        <dbReference type="EMBL" id="SHH46692.1"/>
    </source>
</evidence>
<reference evidence="5" key="1">
    <citation type="submission" date="2016-11" db="EMBL/GenBank/DDBJ databases">
        <authorList>
            <person name="Varghese N."/>
            <person name="Submissions S."/>
        </authorList>
    </citation>
    <scope>NUCLEOTIDE SEQUENCE [LARGE SCALE GENOMIC DNA]</scope>
    <source>
        <strain evidence="5">DSM 19859</strain>
    </source>
</reference>
<name>A0A1M5T7K6_9FLAO</name>
<dbReference type="Proteomes" id="UP000184240">
    <property type="component" value="Unassembled WGS sequence"/>
</dbReference>
<dbReference type="Proteomes" id="UP000290037">
    <property type="component" value="Unassembled WGS sequence"/>
</dbReference>
<keyword evidence="6" id="KW-1185">Reference proteome</keyword>
<dbReference type="GO" id="GO:0005829">
    <property type="term" value="C:cytosol"/>
    <property type="evidence" value="ECO:0007669"/>
    <property type="project" value="TreeGrafter"/>
</dbReference>
<evidence type="ECO:0000313" key="5">
    <source>
        <dbReference type="Proteomes" id="UP000184240"/>
    </source>
</evidence>
<proteinExistence type="predicted"/>
<dbReference type="OrthoDB" id="9772349at2"/>
<keyword evidence="1" id="KW-0328">Glycosyltransferase</keyword>
<protein>
    <submittedName>
        <fullName evidence="4">Heptosyltransferase-2</fullName>
    </submittedName>
</protein>
<sequence>MKILVIQQKMIGDVLTSSILFRAIREQFPDAELHYLIQPHTLPVVENNPYIDHFIFDRTTTDAKNVSLGAFAKYITAQNFDYIIDVYSKLGTAYLCLRSSAKSIGYRKWYTQFVYNQTISYLKEPKTNAGLAIENRMRLLQVLPGKFPDSLKPKIYLSAEEKQNALQFLKEADVNLQAPVYMIGLLGSSASKTYPLEYLAELLNVLITEEPEAQILLNYIPNQKEEVNTFLSNCSTALKSNIFANVYAKNLRDFIAVLAHCKALIGNEGGAVNMAKALDVPTFAIFSPWIAKDAWALYEDDSNVAVHLNDFKPEFFQKKSNKHLRKESEMLYQQFSPELIKPQLATFLRNLS</sequence>
<reference evidence="4" key="2">
    <citation type="submission" date="2016-11" db="EMBL/GenBank/DDBJ databases">
        <authorList>
            <person name="Jaros S."/>
            <person name="Januszkiewicz K."/>
            <person name="Wedrychowicz H."/>
        </authorList>
    </citation>
    <scope>NUCLEOTIDE SEQUENCE [LARGE SCALE GENOMIC DNA]</scope>
    <source>
        <strain evidence="4">DSM 19859</strain>
    </source>
</reference>
<evidence type="ECO:0000256" key="2">
    <source>
        <dbReference type="ARBA" id="ARBA00022679"/>
    </source>
</evidence>
<dbReference type="GO" id="GO:0009244">
    <property type="term" value="P:lipopolysaccharide core region biosynthetic process"/>
    <property type="evidence" value="ECO:0007669"/>
    <property type="project" value="TreeGrafter"/>
</dbReference>
<gene>
    <name evidence="3" type="ORF">DSM01_2207</name>
    <name evidence="4" type="ORF">SAMN04487999_0267</name>
</gene>
<accession>A0A1M5T7K6</accession>
<dbReference type="PANTHER" id="PTHR30160">
    <property type="entry name" value="TETRAACYLDISACCHARIDE 4'-KINASE-RELATED"/>
    <property type="match status" value="1"/>
</dbReference>
<reference evidence="3 6" key="3">
    <citation type="submission" date="2018-07" db="EMBL/GenBank/DDBJ databases">
        <title>Leeuwenhoekiella genomics.</title>
        <authorList>
            <person name="Tahon G."/>
            <person name="Willems A."/>
        </authorList>
    </citation>
    <scope>NUCLEOTIDE SEQUENCE [LARGE SCALE GENOMIC DNA]</scope>
    <source>
        <strain evidence="3 6">LMG 24856</strain>
    </source>
</reference>
<evidence type="ECO:0000256" key="1">
    <source>
        <dbReference type="ARBA" id="ARBA00022676"/>
    </source>
</evidence>
<dbReference type="SUPFAM" id="SSF53756">
    <property type="entry name" value="UDP-Glycosyltransferase/glycogen phosphorylase"/>
    <property type="match status" value="1"/>
</dbReference>
<dbReference type="Pfam" id="PF01075">
    <property type="entry name" value="Glyco_transf_9"/>
    <property type="match status" value="1"/>
</dbReference>
<dbReference type="CDD" id="cd03789">
    <property type="entry name" value="GT9_LPS_heptosyltransferase"/>
    <property type="match status" value="1"/>
</dbReference>
<dbReference type="AlphaFoldDB" id="A0A1M5T7K6"/>
<keyword evidence="2 4" id="KW-0808">Transferase</keyword>
<dbReference type="EMBL" id="QOVN01000004">
    <property type="protein sequence ID" value="RXG28746.1"/>
    <property type="molecule type" value="Genomic_DNA"/>
</dbReference>
<dbReference type="InterPro" id="IPR002201">
    <property type="entry name" value="Glyco_trans_9"/>
</dbReference>
<dbReference type="RefSeq" id="WP_072979542.1">
    <property type="nucleotide sequence ID" value="NZ_FQXT01000001.1"/>
</dbReference>